<dbReference type="Pfam" id="PF12736">
    <property type="entry name" value="CABIT"/>
    <property type="match status" value="1"/>
</dbReference>
<evidence type="ECO:0000256" key="1">
    <source>
        <dbReference type="ARBA" id="ARBA00022553"/>
    </source>
</evidence>
<gene>
    <name evidence="3" type="ORF">CHS0354_022159</name>
</gene>
<proteinExistence type="predicted"/>
<feature type="domain" description="CABIT" evidence="2">
    <location>
        <begin position="54"/>
        <end position="300"/>
    </location>
</feature>
<dbReference type="PANTHER" id="PTHR14454">
    <property type="entry name" value="GRB2-ASSOCIATED AND REGULATOR OF MAPK PROTEIN FAMILY MEMBER"/>
    <property type="match status" value="1"/>
</dbReference>
<evidence type="ECO:0000313" key="3">
    <source>
        <dbReference type="EMBL" id="KAK3579141.1"/>
    </source>
</evidence>
<dbReference type="InterPro" id="IPR052281">
    <property type="entry name" value="GAREM"/>
</dbReference>
<dbReference type="PANTHER" id="PTHR14454:SF11">
    <property type="entry name" value="SERRANO, ISOFORM F"/>
    <property type="match status" value="1"/>
</dbReference>
<keyword evidence="4" id="KW-1185">Reference proteome</keyword>
<protein>
    <recommendedName>
        <fullName evidence="2">CABIT domain-containing protein</fullName>
    </recommendedName>
</protein>
<name>A0AAE0RT88_9BIVA</name>
<reference evidence="3" key="1">
    <citation type="journal article" date="2021" name="Genome Biol. Evol.">
        <title>A High-Quality Reference Genome for a Parasitic Bivalve with Doubly Uniparental Inheritance (Bivalvia: Unionida).</title>
        <authorList>
            <person name="Smith C.H."/>
        </authorList>
    </citation>
    <scope>NUCLEOTIDE SEQUENCE</scope>
    <source>
        <strain evidence="3">CHS0354</strain>
    </source>
</reference>
<reference evidence="3" key="2">
    <citation type="journal article" date="2021" name="Genome Biol. Evol.">
        <title>Developing a high-quality reference genome for a parasitic bivalve with doubly uniparental inheritance (Bivalvia: Unionida).</title>
        <authorList>
            <person name="Smith C.H."/>
        </authorList>
    </citation>
    <scope>NUCLEOTIDE SEQUENCE</scope>
    <source>
        <strain evidence="3">CHS0354</strain>
        <tissue evidence="3">Mantle</tissue>
    </source>
</reference>
<dbReference type="EMBL" id="JAEAOA010001340">
    <property type="protein sequence ID" value="KAK3579141.1"/>
    <property type="molecule type" value="Genomic_DNA"/>
</dbReference>
<reference evidence="3" key="3">
    <citation type="submission" date="2023-05" db="EMBL/GenBank/DDBJ databases">
        <authorList>
            <person name="Smith C.H."/>
        </authorList>
    </citation>
    <scope>NUCLEOTIDE SEQUENCE</scope>
    <source>
        <strain evidence="3">CHS0354</strain>
        <tissue evidence="3">Mantle</tissue>
    </source>
</reference>
<sequence>MASNEIEEETVSPVGCEIEWDSEICRLTKFENSSELPCVVNLDGDLPHGLNIYKKQPILLYTRMNKTHVGARTIYRDKNGPYYEVGQTLLIPDDFDGWFEMVPPDFDRGAYFRNIQEVADVMPDKLFTRTNIQAIRVVTEDGEQIFKERKIFAGAVLRVLGSFAAKWRTTAEKGVMKSKSKEWVTMEMKYLKCVDIDDKEVLLPFDARGKFNAVFQKDLNDSRCVFRLKDIVSNFELPLKVFLLYGKAPTVPCIFTGMLNLKKQSIEDCIIASTILNKRNVLIEIPVSLQCCVYKATKEADYCEEGTYKDAQKLCEKYATKFASMIKLSPELDTDQQTIQHIPMQKRKTRDESLRMLDLITNISITDDEPCDQLMESDTDSVQNVEKGPTPVKKMLELKELQSRESHFC</sequence>
<dbReference type="Proteomes" id="UP001195483">
    <property type="component" value="Unassembled WGS sequence"/>
</dbReference>
<keyword evidence="1" id="KW-0597">Phosphoprotein</keyword>
<dbReference type="AlphaFoldDB" id="A0AAE0RT88"/>
<evidence type="ECO:0000259" key="2">
    <source>
        <dbReference type="Pfam" id="PF12736"/>
    </source>
</evidence>
<evidence type="ECO:0000313" key="4">
    <source>
        <dbReference type="Proteomes" id="UP001195483"/>
    </source>
</evidence>
<organism evidence="3 4">
    <name type="scientific">Potamilus streckersoni</name>
    <dbReference type="NCBI Taxonomy" id="2493646"/>
    <lineage>
        <taxon>Eukaryota</taxon>
        <taxon>Metazoa</taxon>
        <taxon>Spiralia</taxon>
        <taxon>Lophotrochozoa</taxon>
        <taxon>Mollusca</taxon>
        <taxon>Bivalvia</taxon>
        <taxon>Autobranchia</taxon>
        <taxon>Heteroconchia</taxon>
        <taxon>Palaeoheterodonta</taxon>
        <taxon>Unionida</taxon>
        <taxon>Unionoidea</taxon>
        <taxon>Unionidae</taxon>
        <taxon>Ambleminae</taxon>
        <taxon>Lampsilini</taxon>
        <taxon>Potamilus</taxon>
    </lineage>
</organism>
<dbReference type="InterPro" id="IPR025946">
    <property type="entry name" value="CABIT_dom"/>
</dbReference>
<accession>A0AAE0RT88</accession>
<comment type="caution">
    <text evidence="3">The sequence shown here is derived from an EMBL/GenBank/DDBJ whole genome shotgun (WGS) entry which is preliminary data.</text>
</comment>